<evidence type="ECO:0000256" key="4">
    <source>
        <dbReference type="SAM" id="Coils"/>
    </source>
</evidence>
<evidence type="ECO:0000313" key="7">
    <source>
        <dbReference type="Proteomes" id="UP000887575"/>
    </source>
</evidence>
<accession>A0AAF3J792</accession>
<feature type="compositionally biased region" description="Basic and acidic residues" evidence="5">
    <location>
        <begin position="93"/>
        <end position="112"/>
    </location>
</feature>
<proteinExistence type="predicted"/>
<feature type="region of interest" description="Disordered" evidence="5">
    <location>
        <begin position="221"/>
        <end position="240"/>
    </location>
</feature>
<evidence type="ECO:0000256" key="1">
    <source>
        <dbReference type="ARBA" id="ARBA00022771"/>
    </source>
</evidence>
<feature type="region of interest" description="Disordered" evidence="5">
    <location>
        <begin position="552"/>
        <end position="573"/>
    </location>
</feature>
<dbReference type="Proteomes" id="UP000887575">
    <property type="component" value="Unassembled WGS sequence"/>
</dbReference>
<dbReference type="PROSITE" id="PS50089">
    <property type="entry name" value="ZF_RING_2"/>
    <property type="match status" value="1"/>
</dbReference>
<dbReference type="InterPro" id="IPR013083">
    <property type="entry name" value="Znf_RING/FYVE/PHD"/>
</dbReference>
<sequence length="1051" mass="120290">MPVHQQIITNPKMPLYKSDFEDEPNDLAATLKQTVNGISGETFGENKRGFQKDKKQTTTDESVNLLEEIQEEQEKREQKQAEQKAKKKKKIPKQAEYEFPMSERPEVKQKEEESQEPIKCVKCRKMIKPKDPCYMIDCSDGCDLYLDTDCFKNEMTRQGKTKKKDQKDAVCPTDSCPGKIYEIVFRNYVDGEIVDTIHLVCNARPTGTTKEDKKMLKKMVKHNESTSSAPFERITTESSEIGVQQEVEEVKEPEAPPKPIDLNAPVHRLEKHDDIADKYGLNEQDNGVGKKDKERKKKHEKSKVTLNMVDKKIEEKAHRKRNESNDFEEPSLRASRETSSTPLSEIDDFPSFTEPQSSSTLGSNGNEDFEAEMLDQRFFPRVDDLNNLENLVEEIKPFKESILGNCPDSGELYQLQGVFMLVLSDEQIQYTRSGQKLEDVRKSVEIVFHDRHLTSADGGLAKKFLGLTKWFIISKARGKIMFKKKPQASIATTSNLMREPTLIAQATSVSPPIEREPIRFPPSFTEKENLNERSGPEKISKEIMNKLRISTNNLTSSSTSNETHKKPSLGQQHTFEKPVFKPKVEMSVPSQPFNSRTVVPPSPTVTKHLIPPPGILNAPTGGFNRPPGLPAVPQQPTQSTQRGESTSPWNDIELENKRLKEELEKMLKEKDEIDNAYRGILRENTGLQKLKDRLKTEIDVLKTSANAQDERSKEEQNLWTAEKEKLVEELNRAKLVKDGPEAQLLQTELTKLQKETNLSMEKRTALKRKEFAEGTMHHIVLICTSLQSLLIEDRMEADEKNLRQRQLKDFEKIHFDWEMIHRATVKRLYELETNGTSDTVIPKPPAFTNICIALYEEFIQQPRDEMKAPVMKILKEIQDQVQSQCTRHTIEQPDEPKLKYLIARYVANNREVLGVSRVINKDKCMNYVLDQLGVPRKYESTNGSMCEQQPWSSATLSFPSLPSTSTHNYIQAMKSSAIGNVGSREIDFATHECKVCFDVLETKERAKQCTGCYEPFHHECIKKWLMQTESQTNSCPNCKKVWPDEEAYPSL</sequence>
<feature type="compositionally biased region" description="Basic and acidic residues" evidence="5">
    <location>
        <begin position="44"/>
        <end position="58"/>
    </location>
</feature>
<keyword evidence="1 3" id="KW-0863">Zinc-finger</keyword>
<name>A0AAF3J792_9BILA</name>
<evidence type="ECO:0000313" key="8">
    <source>
        <dbReference type="WBParaSite" id="MBELARI_LOCUS20597"/>
    </source>
</evidence>
<keyword evidence="2" id="KW-0862">Zinc</keyword>
<feature type="coiled-coil region" evidence="4">
    <location>
        <begin position="649"/>
        <end position="724"/>
    </location>
</feature>
<reference evidence="8" key="1">
    <citation type="submission" date="2024-02" db="UniProtKB">
        <authorList>
            <consortium name="WormBaseParasite"/>
        </authorList>
    </citation>
    <scope>IDENTIFICATION</scope>
</reference>
<protein>
    <submittedName>
        <fullName evidence="8">RING-type domain-containing protein</fullName>
    </submittedName>
</protein>
<feature type="compositionally biased region" description="Polar residues" evidence="5">
    <location>
        <begin position="634"/>
        <end position="649"/>
    </location>
</feature>
<dbReference type="Gene3D" id="3.30.40.10">
    <property type="entry name" value="Zinc/RING finger domain, C3HC4 (zinc finger)"/>
    <property type="match status" value="1"/>
</dbReference>
<dbReference type="AlphaFoldDB" id="A0AAF3J792"/>
<feature type="compositionally biased region" description="Basic and acidic residues" evidence="5">
    <location>
        <begin position="525"/>
        <end position="535"/>
    </location>
</feature>
<evidence type="ECO:0000256" key="3">
    <source>
        <dbReference type="PROSITE-ProRule" id="PRU00175"/>
    </source>
</evidence>
<dbReference type="SUPFAM" id="SSF57850">
    <property type="entry name" value="RING/U-box"/>
    <property type="match status" value="1"/>
</dbReference>
<feature type="domain" description="RING-type" evidence="6">
    <location>
        <begin position="993"/>
        <end position="1039"/>
    </location>
</feature>
<keyword evidence="1 3" id="KW-0479">Metal-binding</keyword>
<organism evidence="7 8">
    <name type="scientific">Mesorhabditis belari</name>
    <dbReference type="NCBI Taxonomy" id="2138241"/>
    <lineage>
        <taxon>Eukaryota</taxon>
        <taxon>Metazoa</taxon>
        <taxon>Ecdysozoa</taxon>
        <taxon>Nematoda</taxon>
        <taxon>Chromadorea</taxon>
        <taxon>Rhabditida</taxon>
        <taxon>Rhabditina</taxon>
        <taxon>Rhabditomorpha</taxon>
        <taxon>Rhabditoidea</taxon>
        <taxon>Rhabditidae</taxon>
        <taxon>Mesorhabditinae</taxon>
        <taxon>Mesorhabditis</taxon>
    </lineage>
</organism>
<dbReference type="GO" id="GO:0008270">
    <property type="term" value="F:zinc ion binding"/>
    <property type="evidence" value="ECO:0007669"/>
    <property type="project" value="UniProtKB-KW"/>
</dbReference>
<dbReference type="WBParaSite" id="MBELARI_LOCUS20597">
    <property type="protein sequence ID" value="MBELARI_LOCUS20597"/>
    <property type="gene ID" value="MBELARI_LOCUS20597"/>
</dbReference>
<keyword evidence="4" id="KW-0175">Coiled coil</keyword>
<feature type="compositionally biased region" description="Basic and acidic residues" evidence="5">
    <location>
        <begin position="267"/>
        <end position="277"/>
    </location>
</feature>
<feature type="region of interest" description="Disordered" evidence="5">
    <location>
        <begin position="245"/>
        <end position="366"/>
    </location>
</feature>
<feature type="region of interest" description="Disordered" evidence="5">
    <location>
        <begin position="514"/>
        <end position="535"/>
    </location>
</feature>
<feature type="region of interest" description="Disordered" evidence="5">
    <location>
        <begin position="38"/>
        <end position="113"/>
    </location>
</feature>
<feature type="compositionally biased region" description="Low complexity" evidence="5">
    <location>
        <begin position="552"/>
        <end position="561"/>
    </location>
</feature>
<evidence type="ECO:0000256" key="5">
    <source>
        <dbReference type="SAM" id="MobiDB-lite"/>
    </source>
</evidence>
<dbReference type="InterPro" id="IPR001841">
    <property type="entry name" value="Znf_RING"/>
</dbReference>
<feature type="compositionally biased region" description="Basic and acidic residues" evidence="5">
    <location>
        <begin position="72"/>
        <end position="84"/>
    </location>
</feature>
<evidence type="ECO:0000256" key="2">
    <source>
        <dbReference type="ARBA" id="ARBA00022833"/>
    </source>
</evidence>
<feature type="region of interest" description="Disordered" evidence="5">
    <location>
        <begin position="622"/>
        <end position="649"/>
    </location>
</feature>
<keyword evidence="7" id="KW-1185">Reference proteome</keyword>
<evidence type="ECO:0000259" key="6">
    <source>
        <dbReference type="PROSITE" id="PS50089"/>
    </source>
</evidence>
<feature type="compositionally biased region" description="Polar residues" evidence="5">
    <location>
        <begin position="353"/>
        <end position="366"/>
    </location>
</feature>